<evidence type="ECO:0000256" key="1">
    <source>
        <dbReference type="ARBA" id="ARBA00022679"/>
    </source>
</evidence>
<keyword evidence="3" id="KW-0547">Nucleotide-binding</keyword>
<keyword evidence="1 9" id="KW-0808">Transferase</keyword>
<evidence type="ECO:0000256" key="4">
    <source>
        <dbReference type="ARBA" id="ARBA00022840"/>
    </source>
</evidence>
<keyword evidence="4" id="KW-0067">ATP-binding</keyword>
<gene>
    <name evidence="9" type="primary">fic</name>
    <name evidence="9" type="ORF">NCTC10172_01166</name>
</gene>
<dbReference type="AlphaFoldDB" id="A0A449BL05"/>
<evidence type="ECO:0000256" key="5">
    <source>
        <dbReference type="ARBA" id="ARBA00034531"/>
    </source>
</evidence>
<dbReference type="GO" id="GO:0005524">
    <property type="term" value="F:ATP binding"/>
    <property type="evidence" value="ECO:0007669"/>
    <property type="project" value="UniProtKB-KW"/>
</dbReference>
<evidence type="ECO:0000256" key="3">
    <source>
        <dbReference type="ARBA" id="ARBA00022741"/>
    </source>
</evidence>
<dbReference type="STRING" id="1408416.GCA_000702765_01345"/>
<evidence type="ECO:0000259" key="8">
    <source>
        <dbReference type="PROSITE" id="PS51459"/>
    </source>
</evidence>
<sequence length="206" mass="24357">MIKDPYLYPGTNVHINVAGIQDKARLKEYTAKQFALALIKLQKEDFEVKSSKDLLTLHKILFKHVFEWAGKIRIMNVTKSEFILGENTVEYADYTLILKELDQVDQKFMNLSWKSFTKEEFVDNLTNMIVSLWVIRPFREGNTRTIMVFLDFFIKKYGYCIDLEEFKRQESEIRNALVWATIGEFYHINSIFNLMLSNKCVTNQKK</sequence>
<dbReference type="Proteomes" id="UP000290909">
    <property type="component" value="Chromosome"/>
</dbReference>
<name>A0A449BL05_9MOLU</name>
<dbReference type="Pfam" id="PF02661">
    <property type="entry name" value="Fic"/>
    <property type="match status" value="1"/>
</dbReference>
<evidence type="ECO:0000256" key="2">
    <source>
        <dbReference type="ARBA" id="ARBA00022695"/>
    </source>
</evidence>
<dbReference type="GO" id="GO:0070733">
    <property type="term" value="F:AMPylase activity"/>
    <property type="evidence" value="ECO:0007669"/>
    <property type="project" value="UniProtKB-EC"/>
</dbReference>
<accession>A0A449BL05</accession>
<evidence type="ECO:0000313" key="10">
    <source>
        <dbReference type="Proteomes" id="UP000290909"/>
    </source>
</evidence>
<evidence type="ECO:0000256" key="7">
    <source>
        <dbReference type="ARBA" id="ARBA00048696"/>
    </source>
</evidence>
<keyword evidence="2 9" id="KW-0548">Nucleotidyltransferase</keyword>
<dbReference type="EC" id="2.7.7.108" evidence="5"/>
<dbReference type="RefSeq" id="WP_035370076.1">
    <property type="nucleotide sequence ID" value="NZ_LR215050.1"/>
</dbReference>
<dbReference type="Gene3D" id="1.10.3290.10">
    <property type="entry name" value="Fido-like domain"/>
    <property type="match status" value="1"/>
</dbReference>
<reference evidence="9 10" key="1">
    <citation type="submission" date="2019-01" db="EMBL/GenBank/DDBJ databases">
        <authorList>
            <consortium name="Pathogen Informatics"/>
        </authorList>
    </citation>
    <scope>NUCLEOTIDE SEQUENCE [LARGE SCALE GENOMIC DNA]</scope>
    <source>
        <strain evidence="9 10">NCTC10172</strain>
    </source>
</reference>
<dbReference type="EMBL" id="LR215050">
    <property type="protein sequence ID" value="VEU83114.1"/>
    <property type="molecule type" value="Genomic_DNA"/>
</dbReference>
<dbReference type="InterPro" id="IPR036597">
    <property type="entry name" value="Fido-like_dom_sf"/>
</dbReference>
<evidence type="ECO:0000313" key="9">
    <source>
        <dbReference type="EMBL" id="VEU83114.1"/>
    </source>
</evidence>
<protein>
    <recommendedName>
        <fullName evidence="5">protein adenylyltransferase</fullName>
        <ecNumber evidence="5">2.7.7.108</ecNumber>
    </recommendedName>
</protein>
<evidence type="ECO:0000256" key="6">
    <source>
        <dbReference type="ARBA" id="ARBA00047939"/>
    </source>
</evidence>
<proteinExistence type="predicted"/>
<dbReference type="SUPFAM" id="SSF140931">
    <property type="entry name" value="Fic-like"/>
    <property type="match status" value="1"/>
</dbReference>
<dbReference type="GO" id="GO:0051302">
    <property type="term" value="P:regulation of cell division"/>
    <property type="evidence" value="ECO:0007669"/>
    <property type="project" value="TreeGrafter"/>
</dbReference>
<keyword evidence="10" id="KW-1185">Reference proteome</keyword>
<dbReference type="PANTHER" id="PTHR39560:SF1">
    <property type="entry name" value="PROTEIN ADENYLYLTRANSFERASE FIC-RELATED"/>
    <property type="match status" value="1"/>
</dbReference>
<dbReference type="KEGG" id="ahk:NCTC10172_01166"/>
<organism evidence="9 10">
    <name type="scientific">Acholeplasma hippikon</name>
    <dbReference type="NCBI Taxonomy" id="264636"/>
    <lineage>
        <taxon>Bacteria</taxon>
        <taxon>Bacillati</taxon>
        <taxon>Mycoplasmatota</taxon>
        <taxon>Mollicutes</taxon>
        <taxon>Acholeplasmatales</taxon>
        <taxon>Acholeplasmataceae</taxon>
        <taxon>Acholeplasma</taxon>
    </lineage>
</organism>
<comment type="catalytic activity">
    <reaction evidence="7">
        <text>L-tyrosyl-[protein] + ATP = O-(5'-adenylyl)-L-tyrosyl-[protein] + diphosphate</text>
        <dbReference type="Rhea" id="RHEA:54288"/>
        <dbReference type="Rhea" id="RHEA-COMP:10136"/>
        <dbReference type="Rhea" id="RHEA-COMP:13846"/>
        <dbReference type="ChEBI" id="CHEBI:30616"/>
        <dbReference type="ChEBI" id="CHEBI:33019"/>
        <dbReference type="ChEBI" id="CHEBI:46858"/>
        <dbReference type="ChEBI" id="CHEBI:83624"/>
        <dbReference type="EC" id="2.7.7.108"/>
    </reaction>
</comment>
<feature type="domain" description="Fido" evidence="8">
    <location>
        <begin position="49"/>
        <end position="197"/>
    </location>
</feature>
<comment type="catalytic activity">
    <reaction evidence="6">
        <text>L-threonyl-[protein] + ATP = 3-O-(5'-adenylyl)-L-threonyl-[protein] + diphosphate</text>
        <dbReference type="Rhea" id="RHEA:54292"/>
        <dbReference type="Rhea" id="RHEA-COMP:11060"/>
        <dbReference type="Rhea" id="RHEA-COMP:13847"/>
        <dbReference type="ChEBI" id="CHEBI:30013"/>
        <dbReference type="ChEBI" id="CHEBI:30616"/>
        <dbReference type="ChEBI" id="CHEBI:33019"/>
        <dbReference type="ChEBI" id="CHEBI:138113"/>
        <dbReference type="EC" id="2.7.7.108"/>
    </reaction>
</comment>
<dbReference type="PANTHER" id="PTHR39560">
    <property type="entry name" value="PROTEIN ADENYLYLTRANSFERASE FIC-RELATED"/>
    <property type="match status" value="1"/>
</dbReference>
<dbReference type="InterPro" id="IPR003812">
    <property type="entry name" value="Fido"/>
</dbReference>
<dbReference type="PROSITE" id="PS51459">
    <property type="entry name" value="FIDO"/>
    <property type="match status" value="1"/>
</dbReference>